<dbReference type="SUPFAM" id="SSF56784">
    <property type="entry name" value="HAD-like"/>
    <property type="match status" value="1"/>
</dbReference>
<dbReference type="AlphaFoldDB" id="A0A6C2U5R3"/>
<dbReference type="InterPro" id="IPR036412">
    <property type="entry name" value="HAD-like_sf"/>
</dbReference>
<dbReference type="InterPro" id="IPR041492">
    <property type="entry name" value="HAD_2"/>
</dbReference>
<dbReference type="EMBL" id="CAAHFG010000002">
    <property type="protein sequence ID" value="VGO15412.1"/>
    <property type="molecule type" value="Genomic_DNA"/>
</dbReference>
<reference evidence="1 2" key="1">
    <citation type="submission" date="2019-04" db="EMBL/GenBank/DDBJ databases">
        <authorList>
            <person name="Van Vliet M D."/>
        </authorList>
    </citation>
    <scope>NUCLEOTIDE SEQUENCE [LARGE SCALE GENOMIC DNA]</scope>
    <source>
        <strain evidence="1 2">F1</strain>
    </source>
</reference>
<evidence type="ECO:0000313" key="1">
    <source>
        <dbReference type="EMBL" id="VGO15412.1"/>
    </source>
</evidence>
<dbReference type="Gene3D" id="1.10.150.240">
    <property type="entry name" value="Putative phosphatase, domain 2"/>
    <property type="match status" value="1"/>
</dbReference>
<protein>
    <recommendedName>
        <fullName evidence="3">Phosphoglycolate phosphatase</fullName>
    </recommendedName>
</protein>
<evidence type="ECO:0008006" key="3">
    <source>
        <dbReference type="Google" id="ProtNLM"/>
    </source>
</evidence>
<dbReference type="Gene3D" id="3.40.50.1000">
    <property type="entry name" value="HAD superfamily/HAD-like"/>
    <property type="match status" value="1"/>
</dbReference>
<organism evidence="1 2">
    <name type="scientific">Pontiella desulfatans</name>
    <dbReference type="NCBI Taxonomy" id="2750659"/>
    <lineage>
        <taxon>Bacteria</taxon>
        <taxon>Pseudomonadati</taxon>
        <taxon>Kiritimatiellota</taxon>
        <taxon>Kiritimatiellia</taxon>
        <taxon>Kiritimatiellales</taxon>
        <taxon>Pontiellaceae</taxon>
        <taxon>Pontiella</taxon>
    </lineage>
</organism>
<sequence>MDYVAQLKALPKQHDYFIGFDSDGCVFDTMELKHKECFCPAVIKHMQCQPVSKAAREVWDFVNLYSKTRGCNRFLAIQYFRDLLKERADVKARGFQPLELKELDAWIGRETKLGNPALQSEVEKTGNEELQRMLDWSLEVNARVADMVSGVSPFPCVMDVLKKGNEMADMIVVSQTPLEALEREWEENGMTPYVNLIAGQEHGTKSEHIHYATEGKGYDADKILKVGDAPGDYKAAMDNNAFFYPIVPGNEQASWKRLLDEGLDKFFAGTFGGEYQQMLIEEFDAALPEKPHWD</sequence>
<evidence type="ECO:0000313" key="2">
    <source>
        <dbReference type="Proteomes" id="UP000366872"/>
    </source>
</evidence>
<dbReference type="Pfam" id="PF13419">
    <property type="entry name" value="HAD_2"/>
    <property type="match status" value="1"/>
</dbReference>
<dbReference type="Proteomes" id="UP000366872">
    <property type="component" value="Unassembled WGS sequence"/>
</dbReference>
<dbReference type="InterPro" id="IPR023198">
    <property type="entry name" value="PGP-like_dom2"/>
</dbReference>
<dbReference type="InterPro" id="IPR023214">
    <property type="entry name" value="HAD_sf"/>
</dbReference>
<proteinExistence type="predicted"/>
<name>A0A6C2U5R3_PONDE</name>
<keyword evidence="2" id="KW-1185">Reference proteome</keyword>
<accession>A0A6C2U5R3</accession>
<gene>
    <name evidence="1" type="ORF">PDESU_03995</name>
</gene>
<dbReference type="RefSeq" id="WP_136080978.1">
    <property type="nucleotide sequence ID" value="NZ_CAAHFG010000002.1"/>
</dbReference>